<dbReference type="Pfam" id="PF07734">
    <property type="entry name" value="FBA_1"/>
    <property type="match status" value="1"/>
</dbReference>
<sequence length="554" mass="63012">MEQLSRKTRNPAEDGGSVKTILRQKSHRKLLSGIKLFKTVRANSGDTTTVPWKNRRPEVPDDENALVPQPQLDLPHDLITYQILTRLPIKSLLQFKSVSKDWYSTISSYAFANARFRACLSSYTTSPPIEFLFIQAENNYYLLFYEEKEDEVLDYDLVKLETDFDDQHQNEIQLVGSCNGLVCLAYSSPLSSYFYIWNPLTHYWRKFTDPYLLSFNCRTSWGFAYVSSEDDYKVVRLIQDFSTLELIVHVFSLQTEKWRRVHDHGLDHSVSLSKAHPGVLVGETLYWFMDTRGPTRNAMVVGFNLALEKFEKFQGLVPRSITPWNQSLCVMGGSLSLYGLSMQDQVYMSILKRAGPVESMCLPPQLGPQFCSGLVGFTRAGRFFLVSKNWEVALIDPNVSPTLYTPLVTFKKDRRPSISCYAPSLISPSSMSELQNSDEWLLMKERVRSGDKQVNEMLNVVVWVCPTDDHGIVSYFGGNDLVELDTDLAEPFAQTFLVGSFRELVCLASSWSKFINWNKSLANSTTSLILDSSACSMTSLVDLVMHPAMMTVRL</sequence>
<dbReference type="InterPro" id="IPR036047">
    <property type="entry name" value="F-box-like_dom_sf"/>
</dbReference>
<dbReference type="SUPFAM" id="SSF81383">
    <property type="entry name" value="F-box domain"/>
    <property type="match status" value="1"/>
</dbReference>
<dbReference type="InterPro" id="IPR050796">
    <property type="entry name" value="SCF_F-box_component"/>
</dbReference>
<dbReference type="EMBL" id="JAKOGI010000146">
    <property type="protein sequence ID" value="KAJ8442130.1"/>
    <property type="molecule type" value="Genomic_DNA"/>
</dbReference>
<evidence type="ECO:0000259" key="2">
    <source>
        <dbReference type="Pfam" id="PF07734"/>
    </source>
</evidence>
<evidence type="ECO:0008006" key="5">
    <source>
        <dbReference type="Google" id="ProtNLM"/>
    </source>
</evidence>
<dbReference type="PANTHER" id="PTHR31672">
    <property type="entry name" value="BNACNNG10540D PROTEIN"/>
    <property type="match status" value="1"/>
</dbReference>
<dbReference type="InterPro" id="IPR017451">
    <property type="entry name" value="F-box-assoc_interact_dom"/>
</dbReference>
<dbReference type="NCBIfam" id="TIGR01640">
    <property type="entry name" value="F_box_assoc_1"/>
    <property type="match status" value="1"/>
</dbReference>
<dbReference type="PANTHER" id="PTHR31672:SF13">
    <property type="entry name" value="F-BOX PROTEIN CPR30-LIKE"/>
    <property type="match status" value="1"/>
</dbReference>
<proteinExistence type="predicted"/>
<organism evidence="3 4">
    <name type="scientific">Carnegiea gigantea</name>
    <dbReference type="NCBI Taxonomy" id="171969"/>
    <lineage>
        <taxon>Eukaryota</taxon>
        <taxon>Viridiplantae</taxon>
        <taxon>Streptophyta</taxon>
        <taxon>Embryophyta</taxon>
        <taxon>Tracheophyta</taxon>
        <taxon>Spermatophyta</taxon>
        <taxon>Magnoliopsida</taxon>
        <taxon>eudicotyledons</taxon>
        <taxon>Gunneridae</taxon>
        <taxon>Pentapetalae</taxon>
        <taxon>Caryophyllales</taxon>
        <taxon>Cactineae</taxon>
        <taxon>Cactaceae</taxon>
        <taxon>Cactoideae</taxon>
        <taxon>Echinocereeae</taxon>
        <taxon>Carnegiea</taxon>
    </lineage>
</organism>
<gene>
    <name evidence="3" type="ORF">Cgig2_011320</name>
</gene>
<evidence type="ECO:0000313" key="3">
    <source>
        <dbReference type="EMBL" id="KAJ8442130.1"/>
    </source>
</evidence>
<dbReference type="Gene3D" id="1.20.1280.50">
    <property type="match status" value="1"/>
</dbReference>
<dbReference type="Pfam" id="PF00646">
    <property type="entry name" value="F-box"/>
    <property type="match status" value="1"/>
</dbReference>
<reference evidence="3" key="1">
    <citation type="submission" date="2022-04" db="EMBL/GenBank/DDBJ databases">
        <title>Carnegiea gigantea Genome sequencing and assembly v2.</title>
        <authorList>
            <person name="Copetti D."/>
            <person name="Sanderson M.J."/>
            <person name="Burquez A."/>
            <person name="Wojciechowski M.F."/>
        </authorList>
    </citation>
    <scope>NUCLEOTIDE SEQUENCE</scope>
    <source>
        <strain evidence="3">SGP5-SGP5p</strain>
        <tissue evidence="3">Aerial part</tissue>
    </source>
</reference>
<feature type="domain" description="F-box associated beta-propeller type 1" evidence="2">
    <location>
        <begin position="160"/>
        <end position="316"/>
    </location>
</feature>
<protein>
    <recommendedName>
        <fullName evidence="5">F-box domain-containing protein</fullName>
    </recommendedName>
</protein>
<dbReference type="AlphaFoldDB" id="A0A9Q1KEP8"/>
<dbReference type="OrthoDB" id="1867629at2759"/>
<feature type="domain" description="F-box" evidence="1">
    <location>
        <begin position="72"/>
        <end position="108"/>
    </location>
</feature>
<comment type="caution">
    <text evidence="3">The sequence shown here is derived from an EMBL/GenBank/DDBJ whole genome shotgun (WGS) entry which is preliminary data.</text>
</comment>
<dbReference type="InterPro" id="IPR001810">
    <property type="entry name" value="F-box_dom"/>
</dbReference>
<evidence type="ECO:0000259" key="1">
    <source>
        <dbReference type="Pfam" id="PF00646"/>
    </source>
</evidence>
<name>A0A9Q1KEP8_9CARY</name>
<evidence type="ECO:0000313" key="4">
    <source>
        <dbReference type="Proteomes" id="UP001153076"/>
    </source>
</evidence>
<dbReference type="Proteomes" id="UP001153076">
    <property type="component" value="Unassembled WGS sequence"/>
</dbReference>
<accession>A0A9Q1KEP8</accession>
<dbReference type="InterPro" id="IPR006527">
    <property type="entry name" value="F-box-assoc_dom_typ1"/>
</dbReference>
<keyword evidence="4" id="KW-1185">Reference proteome</keyword>